<evidence type="ECO:0000313" key="2">
    <source>
        <dbReference type="EMBL" id="KAG7511660.1"/>
    </source>
</evidence>
<reference evidence="2 3" key="1">
    <citation type="journal article" date="2021" name="Sci. Rep.">
        <title>Chromosome anchoring in Senegalese sole (Solea senegalensis) reveals sex-associated markers and genome rearrangements in flatfish.</title>
        <authorList>
            <person name="Guerrero-Cozar I."/>
            <person name="Gomez-Garrido J."/>
            <person name="Berbel C."/>
            <person name="Martinez-Blanch J.F."/>
            <person name="Alioto T."/>
            <person name="Claros M.G."/>
            <person name="Gagnaire P.A."/>
            <person name="Manchado M."/>
        </authorList>
    </citation>
    <scope>NUCLEOTIDE SEQUENCE [LARGE SCALE GENOMIC DNA]</scope>
    <source>
        <strain evidence="2">Sse05_10M</strain>
    </source>
</reference>
<proteinExistence type="predicted"/>
<evidence type="ECO:0000313" key="3">
    <source>
        <dbReference type="Proteomes" id="UP000693946"/>
    </source>
</evidence>
<gene>
    <name evidence="2" type="ORF">JOB18_006688</name>
</gene>
<organism evidence="2 3">
    <name type="scientific">Solea senegalensis</name>
    <name type="common">Senegalese sole</name>
    <dbReference type="NCBI Taxonomy" id="28829"/>
    <lineage>
        <taxon>Eukaryota</taxon>
        <taxon>Metazoa</taxon>
        <taxon>Chordata</taxon>
        <taxon>Craniata</taxon>
        <taxon>Vertebrata</taxon>
        <taxon>Euteleostomi</taxon>
        <taxon>Actinopterygii</taxon>
        <taxon>Neopterygii</taxon>
        <taxon>Teleostei</taxon>
        <taxon>Neoteleostei</taxon>
        <taxon>Acanthomorphata</taxon>
        <taxon>Carangaria</taxon>
        <taxon>Pleuronectiformes</taxon>
        <taxon>Pleuronectoidei</taxon>
        <taxon>Soleidae</taxon>
        <taxon>Solea</taxon>
    </lineage>
</organism>
<dbReference type="AlphaFoldDB" id="A0AAV6S1U6"/>
<dbReference type="EMBL" id="JAGKHQ010000007">
    <property type="protein sequence ID" value="KAG7511660.1"/>
    <property type="molecule type" value="Genomic_DNA"/>
</dbReference>
<name>A0AAV6S1U6_SOLSE</name>
<protein>
    <submittedName>
        <fullName evidence="2">Uncharacterized protein</fullName>
    </submittedName>
</protein>
<feature type="region of interest" description="Disordered" evidence="1">
    <location>
        <begin position="1"/>
        <end position="39"/>
    </location>
</feature>
<dbReference type="Proteomes" id="UP000693946">
    <property type="component" value="Linkage Group LG15"/>
</dbReference>
<accession>A0AAV6S1U6</accession>
<keyword evidence="3" id="KW-1185">Reference proteome</keyword>
<evidence type="ECO:0000256" key="1">
    <source>
        <dbReference type="SAM" id="MobiDB-lite"/>
    </source>
</evidence>
<comment type="caution">
    <text evidence="2">The sequence shown here is derived from an EMBL/GenBank/DDBJ whole genome shotgun (WGS) entry which is preliminary data.</text>
</comment>
<feature type="compositionally biased region" description="Low complexity" evidence="1">
    <location>
        <begin position="27"/>
        <end position="39"/>
    </location>
</feature>
<sequence>MSRRLPAFCYSHKEARSRRDAQGKHTPASPSSSSSSSAAAAAAAAAAPCEARSSRKTRFF</sequence>
<feature type="compositionally biased region" description="Basic and acidic residues" evidence="1">
    <location>
        <begin position="11"/>
        <end position="23"/>
    </location>
</feature>